<dbReference type="Pfam" id="PF00024">
    <property type="entry name" value="PAN_1"/>
    <property type="match status" value="2"/>
</dbReference>
<organism evidence="3 4">
    <name type="scientific">Ditylenchus dipsaci</name>
    <dbReference type="NCBI Taxonomy" id="166011"/>
    <lineage>
        <taxon>Eukaryota</taxon>
        <taxon>Metazoa</taxon>
        <taxon>Ecdysozoa</taxon>
        <taxon>Nematoda</taxon>
        <taxon>Chromadorea</taxon>
        <taxon>Rhabditida</taxon>
        <taxon>Tylenchina</taxon>
        <taxon>Tylenchomorpha</taxon>
        <taxon>Sphaerularioidea</taxon>
        <taxon>Anguinidae</taxon>
        <taxon>Anguininae</taxon>
        <taxon>Ditylenchus</taxon>
    </lineage>
</organism>
<evidence type="ECO:0000256" key="1">
    <source>
        <dbReference type="SAM" id="MobiDB-lite"/>
    </source>
</evidence>
<evidence type="ECO:0000259" key="2">
    <source>
        <dbReference type="PROSITE" id="PS50948"/>
    </source>
</evidence>
<dbReference type="CDD" id="cd01099">
    <property type="entry name" value="PAN_AP_HGF"/>
    <property type="match status" value="1"/>
</dbReference>
<dbReference type="Gene3D" id="3.50.4.10">
    <property type="entry name" value="Hepatocyte Growth Factor"/>
    <property type="match status" value="2"/>
</dbReference>
<protein>
    <submittedName>
        <fullName evidence="4">Apple domain-containing protein</fullName>
    </submittedName>
</protein>
<feature type="compositionally biased region" description="Low complexity" evidence="1">
    <location>
        <begin position="287"/>
        <end position="301"/>
    </location>
</feature>
<feature type="region of interest" description="Disordered" evidence="1">
    <location>
        <begin position="254"/>
        <end position="346"/>
    </location>
</feature>
<feature type="domain" description="Apple" evidence="2">
    <location>
        <begin position="68"/>
        <end position="156"/>
    </location>
</feature>
<sequence>MELFFLRSIRFSDRTLNFCRELCRKYGVSELFFDSLLLLVVLVSSANAAKNAKKQKEGVMAESNNAFCENLMSAFYVSDNVNVMSNASAVAKNITEQSCLDLCSSNKDPNGRLVFCASVVYDRDQSQCLMYRKSSEPDGELLRKPEDGKRYFEKFCLAEDVPRDCANKQFVRVDDYILKGYAQATAVFPSMAECVAHCIRKKEFECRSAMYFYEEGECITNLESAITRPDDFMKPDDDDKVVFFHNGCIQPGLRAEVAASEDEEDNKDDSSSGETPENEPEAPVQPSTTTAESPSTTQLTTQKVVYTTTMPQEIVTESPTTTTVSEPSTTTSTELPSPPRQLHQTLPLLYLR</sequence>
<dbReference type="PROSITE" id="PS50948">
    <property type="entry name" value="PAN"/>
    <property type="match status" value="2"/>
</dbReference>
<reference evidence="4" key="1">
    <citation type="submission" date="2022-11" db="UniProtKB">
        <authorList>
            <consortium name="WormBaseParasite"/>
        </authorList>
    </citation>
    <scope>IDENTIFICATION</scope>
</reference>
<dbReference type="WBParaSite" id="jg16865">
    <property type="protein sequence ID" value="jg16865"/>
    <property type="gene ID" value="jg16865"/>
</dbReference>
<proteinExistence type="predicted"/>
<dbReference type="Proteomes" id="UP000887574">
    <property type="component" value="Unplaced"/>
</dbReference>
<evidence type="ECO:0000313" key="3">
    <source>
        <dbReference type="Proteomes" id="UP000887574"/>
    </source>
</evidence>
<dbReference type="SUPFAM" id="SSF57414">
    <property type="entry name" value="Hairpin loop containing domain-like"/>
    <property type="match status" value="2"/>
</dbReference>
<dbReference type="GO" id="GO:0009653">
    <property type="term" value="P:anatomical structure morphogenesis"/>
    <property type="evidence" value="ECO:0007669"/>
    <property type="project" value="TreeGrafter"/>
</dbReference>
<feature type="compositionally biased region" description="Polar residues" evidence="1">
    <location>
        <begin position="302"/>
        <end position="311"/>
    </location>
</feature>
<feature type="domain" description="Apple" evidence="2">
    <location>
        <begin position="165"/>
        <end position="248"/>
    </location>
</feature>
<dbReference type="PANTHER" id="PTHR47327:SF4">
    <property type="entry name" value="APPLE DOMAIN-CONTAINING PROTEIN-RELATED"/>
    <property type="match status" value="1"/>
</dbReference>
<dbReference type="InterPro" id="IPR003609">
    <property type="entry name" value="Pan_app"/>
</dbReference>
<dbReference type="PANTHER" id="PTHR47327">
    <property type="entry name" value="FI18240P1-RELATED"/>
    <property type="match status" value="1"/>
</dbReference>
<dbReference type="InterPro" id="IPR052774">
    <property type="entry name" value="Celegans_DevNeuronal_Protein"/>
</dbReference>
<evidence type="ECO:0000313" key="4">
    <source>
        <dbReference type="WBParaSite" id="jg16865"/>
    </source>
</evidence>
<feature type="compositionally biased region" description="Low complexity" evidence="1">
    <location>
        <begin position="316"/>
        <end position="335"/>
    </location>
</feature>
<accession>A0A915D944</accession>
<name>A0A915D944_9BILA</name>
<dbReference type="SMART" id="SM00473">
    <property type="entry name" value="PAN_AP"/>
    <property type="match status" value="2"/>
</dbReference>
<dbReference type="AlphaFoldDB" id="A0A915D944"/>
<keyword evidence="3" id="KW-1185">Reference proteome</keyword>